<organism evidence="3 4">
    <name type="scientific">Acidithiobacillus ferrivorans</name>
    <dbReference type="NCBI Taxonomy" id="160808"/>
    <lineage>
        <taxon>Bacteria</taxon>
        <taxon>Pseudomonadati</taxon>
        <taxon>Pseudomonadota</taxon>
        <taxon>Acidithiobacillia</taxon>
        <taxon>Acidithiobacillales</taxon>
        <taxon>Acidithiobacillaceae</taxon>
        <taxon>Acidithiobacillus</taxon>
    </lineage>
</organism>
<dbReference type="Gene3D" id="1.10.287.110">
    <property type="entry name" value="DnaJ domain"/>
    <property type="match status" value="1"/>
</dbReference>
<feature type="compositionally biased region" description="Basic and acidic residues" evidence="1">
    <location>
        <begin position="77"/>
        <end position="106"/>
    </location>
</feature>
<gene>
    <name evidence="3" type="ORF">BBC27_09500</name>
</gene>
<dbReference type="InterPro" id="IPR001623">
    <property type="entry name" value="DnaJ_domain"/>
</dbReference>
<reference evidence="3 4" key="1">
    <citation type="submission" date="2016-07" db="EMBL/GenBank/DDBJ databases">
        <title>Draft genome of a psychrotolerant acidophile Acidithiobacillus ferrivorans strain YL15.</title>
        <authorList>
            <person name="Peng T."/>
            <person name="Ma L."/>
            <person name="Nan M."/>
            <person name="An N."/>
            <person name="Wang M."/>
            <person name="Qiu G."/>
            <person name="Zeng W."/>
        </authorList>
    </citation>
    <scope>NUCLEOTIDE SEQUENCE [LARGE SCALE GENOMIC DNA]</scope>
    <source>
        <strain evidence="3 4">YL15</strain>
    </source>
</reference>
<dbReference type="EMBL" id="MASQ01000078">
    <property type="protein sequence ID" value="OCB03080.1"/>
    <property type="molecule type" value="Genomic_DNA"/>
</dbReference>
<protein>
    <recommendedName>
        <fullName evidence="2">J domain-containing protein</fullName>
    </recommendedName>
</protein>
<evidence type="ECO:0000313" key="3">
    <source>
        <dbReference type="EMBL" id="OCB03080.1"/>
    </source>
</evidence>
<sequence length="147" mass="16460">MKRAIDPLALLNVPALATRSAIQKAFQREAKRCHPDRGGTASAMRDLIEARRVLLIVADDQAPKPKRAVPHNHPRRIPADSDAWKAAHPDRYKGLPKRPDAPETKRYITPAAEDSREAIDYRHAIHVPSAGSDWLPLLKRDSDCAFH</sequence>
<dbReference type="SMART" id="SM00271">
    <property type="entry name" value="DnaJ"/>
    <property type="match status" value="1"/>
</dbReference>
<dbReference type="SUPFAM" id="SSF46565">
    <property type="entry name" value="Chaperone J-domain"/>
    <property type="match status" value="1"/>
</dbReference>
<evidence type="ECO:0000313" key="4">
    <source>
        <dbReference type="Proteomes" id="UP000093129"/>
    </source>
</evidence>
<evidence type="ECO:0000256" key="1">
    <source>
        <dbReference type="SAM" id="MobiDB-lite"/>
    </source>
</evidence>
<dbReference type="CDD" id="cd06257">
    <property type="entry name" value="DnaJ"/>
    <property type="match status" value="1"/>
</dbReference>
<name>A0A1B9BZI7_9PROT</name>
<dbReference type="AlphaFoldDB" id="A0A1B9BZI7"/>
<evidence type="ECO:0000259" key="2">
    <source>
        <dbReference type="SMART" id="SM00271"/>
    </source>
</evidence>
<dbReference type="Proteomes" id="UP000093129">
    <property type="component" value="Unassembled WGS sequence"/>
</dbReference>
<accession>A0A1B9BZI7</accession>
<feature type="domain" description="J" evidence="2">
    <location>
        <begin position="5"/>
        <end position="59"/>
    </location>
</feature>
<proteinExistence type="predicted"/>
<feature type="compositionally biased region" description="Basic residues" evidence="1">
    <location>
        <begin position="64"/>
        <end position="76"/>
    </location>
</feature>
<feature type="region of interest" description="Disordered" evidence="1">
    <location>
        <begin position="59"/>
        <end position="112"/>
    </location>
</feature>
<comment type="caution">
    <text evidence="3">The sequence shown here is derived from an EMBL/GenBank/DDBJ whole genome shotgun (WGS) entry which is preliminary data.</text>
</comment>
<dbReference type="RefSeq" id="WP_065413093.1">
    <property type="nucleotide sequence ID" value="NZ_MASQ01000078.1"/>
</dbReference>
<dbReference type="InterPro" id="IPR036869">
    <property type="entry name" value="J_dom_sf"/>
</dbReference>